<dbReference type="Proteomes" id="UP001378592">
    <property type="component" value="Unassembled WGS sequence"/>
</dbReference>
<dbReference type="AlphaFoldDB" id="A0AAN9V6C3"/>
<organism evidence="3 4">
    <name type="scientific">Gryllus longicercus</name>
    <dbReference type="NCBI Taxonomy" id="2509291"/>
    <lineage>
        <taxon>Eukaryota</taxon>
        <taxon>Metazoa</taxon>
        <taxon>Ecdysozoa</taxon>
        <taxon>Arthropoda</taxon>
        <taxon>Hexapoda</taxon>
        <taxon>Insecta</taxon>
        <taxon>Pterygota</taxon>
        <taxon>Neoptera</taxon>
        <taxon>Polyneoptera</taxon>
        <taxon>Orthoptera</taxon>
        <taxon>Ensifera</taxon>
        <taxon>Gryllidea</taxon>
        <taxon>Grylloidea</taxon>
        <taxon>Gryllidae</taxon>
        <taxon>Gryllinae</taxon>
        <taxon>Gryllus</taxon>
    </lineage>
</organism>
<accession>A0AAN9V6C3</accession>
<dbReference type="EMBL" id="JAZDUA010000626">
    <property type="protein sequence ID" value="KAK7790428.1"/>
    <property type="molecule type" value="Genomic_DNA"/>
</dbReference>
<evidence type="ECO:0000313" key="3">
    <source>
        <dbReference type="EMBL" id="KAK7790428.1"/>
    </source>
</evidence>
<sequence length="222" mass="24947">METAPPCGASLPWRVLGRSAQALPGAAAAVDEDEGEDEEAGGHAEGPMLRLGAGPGLPLGRFPAARVVAEMAPRLGDLPAAFEVPPSSFFNLIIIIFLFLFFYLHLLNIFHNRLRRVHLIMSHSSHHQLLLHYQKISFLIFSIVNFAIIFHIIFLNFFLIIFIFIVIIVCLNSLRIILLCCLFNSVSSIFIYLLPSLLIRFITVSISVYFFPSLLMLLIFDY</sequence>
<evidence type="ECO:0000256" key="1">
    <source>
        <dbReference type="SAM" id="MobiDB-lite"/>
    </source>
</evidence>
<keyword evidence="2" id="KW-1133">Transmembrane helix</keyword>
<keyword evidence="2" id="KW-0472">Membrane</keyword>
<reference evidence="3 4" key="1">
    <citation type="submission" date="2024-03" db="EMBL/GenBank/DDBJ databases">
        <title>The genome assembly and annotation of the cricket Gryllus longicercus Weissman &amp; Gray.</title>
        <authorList>
            <person name="Szrajer S."/>
            <person name="Gray D."/>
            <person name="Ylla G."/>
        </authorList>
    </citation>
    <scope>NUCLEOTIDE SEQUENCE [LARGE SCALE GENOMIC DNA]</scope>
    <source>
        <strain evidence="3">DAG 2021-001</strain>
        <tissue evidence="3">Whole body minus gut</tissue>
    </source>
</reference>
<feature type="region of interest" description="Disordered" evidence="1">
    <location>
        <begin position="27"/>
        <end position="46"/>
    </location>
</feature>
<gene>
    <name evidence="3" type="ORF">R5R35_003910</name>
</gene>
<proteinExistence type="predicted"/>
<feature type="compositionally biased region" description="Acidic residues" evidence="1">
    <location>
        <begin position="30"/>
        <end position="39"/>
    </location>
</feature>
<name>A0AAN9V6C3_9ORTH</name>
<keyword evidence="4" id="KW-1185">Reference proteome</keyword>
<evidence type="ECO:0000313" key="4">
    <source>
        <dbReference type="Proteomes" id="UP001378592"/>
    </source>
</evidence>
<evidence type="ECO:0000256" key="2">
    <source>
        <dbReference type="SAM" id="Phobius"/>
    </source>
</evidence>
<feature type="transmembrane region" description="Helical" evidence="2">
    <location>
        <begin position="138"/>
        <end position="168"/>
    </location>
</feature>
<protein>
    <submittedName>
        <fullName evidence="3">Uncharacterized protein</fullName>
    </submittedName>
</protein>
<feature type="transmembrane region" description="Helical" evidence="2">
    <location>
        <begin position="89"/>
        <end position="110"/>
    </location>
</feature>
<comment type="caution">
    <text evidence="3">The sequence shown here is derived from an EMBL/GenBank/DDBJ whole genome shotgun (WGS) entry which is preliminary data.</text>
</comment>
<keyword evidence="2" id="KW-0812">Transmembrane</keyword>